<evidence type="ECO:0000313" key="2">
    <source>
        <dbReference type="Proteomes" id="UP000616151"/>
    </source>
</evidence>
<name>A0ACC5RE22_9HYPH</name>
<keyword evidence="1" id="KW-0067">ATP-binding</keyword>
<accession>A0ACC5RE22</accession>
<evidence type="ECO:0000313" key="1">
    <source>
        <dbReference type="EMBL" id="MBK1870858.1"/>
    </source>
</evidence>
<comment type="caution">
    <text evidence="1">The sequence shown here is derived from an EMBL/GenBank/DDBJ whole genome shotgun (WGS) entry which is preliminary data.</text>
</comment>
<reference evidence="1" key="1">
    <citation type="submission" date="2021-01" db="EMBL/GenBank/DDBJ databases">
        <authorList>
            <person name="Sun Q."/>
        </authorList>
    </citation>
    <scope>NUCLEOTIDE SEQUENCE</scope>
    <source>
        <strain evidence="1">YIM B02566</strain>
    </source>
</reference>
<dbReference type="EMBL" id="JAENHL010000008">
    <property type="protein sequence ID" value="MBK1870858.1"/>
    <property type="molecule type" value="Genomic_DNA"/>
</dbReference>
<gene>
    <name evidence="1" type="ORF">JHL16_31120</name>
</gene>
<keyword evidence="2" id="KW-1185">Reference proteome</keyword>
<organism evidence="1 2">
    <name type="scientific">Taklimakanibacter albus</name>
    <dbReference type="NCBI Taxonomy" id="2800327"/>
    <lineage>
        <taxon>Bacteria</taxon>
        <taxon>Pseudomonadati</taxon>
        <taxon>Pseudomonadota</taxon>
        <taxon>Alphaproteobacteria</taxon>
        <taxon>Hyphomicrobiales</taxon>
        <taxon>Aestuariivirgaceae</taxon>
        <taxon>Taklimakanibacter</taxon>
    </lineage>
</organism>
<protein>
    <submittedName>
        <fullName evidence="1">ATP-binding cassette domain-containing protein</fullName>
    </submittedName>
</protein>
<keyword evidence="1" id="KW-0547">Nucleotide-binding</keyword>
<dbReference type="Proteomes" id="UP000616151">
    <property type="component" value="Unassembled WGS sequence"/>
</dbReference>
<proteinExistence type="predicted"/>
<sequence>MGRMLTIEGLRLATRRHGAPVELVRGLDLSVSAGAVTALVGASGCGKSLTCLGIQDCLPSGVTRLAGRVAVDGQVKAGLELRGRLVATVMQNPRSAFNPVLSMRAHALETLKAAGRQGPDSDKRILAAFAEAGLDEPARILALYPFQMSGGMLQRVMIALALLSEAPFLIADEPTTDLDLVLQAHVLDLIERLVARHGLGVLLITHDMGVVARAARTVAVMESGQIVERGDVHDIFTEPRHAATQALVAAHLALYPEEQVA</sequence>